<keyword evidence="3" id="KW-0964">Secreted</keyword>
<keyword evidence="5" id="KW-0378">Hydrolase</keyword>
<sequence length="126" mass="13907">MGKSKGSGLNRARQNERIPRKAVKNDQARPRSFVPSASAPRGTWIKPQGKLETPKGVAAARGGLAINYRLRVAPQVPCYFIFGDSLVDNGNNNVLRSLARDDYLPYEIDFPDGPFDRFSNGKTDVD</sequence>
<reference evidence="9 10" key="1">
    <citation type="journal article" date="2022" name="Nat. Genet.">
        <title>Improved pea reference genome and pan-genome highlight genomic features and evolutionary characteristics.</title>
        <authorList>
            <person name="Yang T."/>
            <person name="Liu R."/>
            <person name="Luo Y."/>
            <person name="Hu S."/>
            <person name="Wang D."/>
            <person name="Wang C."/>
            <person name="Pandey M.K."/>
            <person name="Ge S."/>
            <person name="Xu Q."/>
            <person name="Li N."/>
            <person name="Li G."/>
            <person name="Huang Y."/>
            <person name="Saxena R.K."/>
            <person name="Ji Y."/>
            <person name="Li M."/>
            <person name="Yan X."/>
            <person name="He Y."/>
            <person name="Liu Y."/>
            <person name="Wang X."/>
            <person name="Xiang C."/>
            <person name="Varshney R.K."/>
            <person name="Ding H."/>
            <person name="Gao S."/>
            <person name="Zong X."/>
        </authorList>
    </citation>
    <scope>NUCLEOTIDE SEQUENCE [LARGE SCALE GENOMIC DNA]</scope>
    <source>
        <strain evidence="9 10">cv. Zhongwan 6</strain>
    </source>
</reference>
<evidence type="ECO:0000256" key="5">
    <source>
        <dbReference type="ARBA" id="ARBA00022801"/>
    </source>
</evidence>
<dbReference type="GO" id="GO:0005576">
    <property type="term" value="C:extracellular region"/>
    <property type="evidence" value="ECO:0007669"/>
    <property type="project" value="UniProtKB-SubCell"/>
</dbReference>
<comment type="subcellular location">
    <subcellularLocation>
        <location evidence="1">Secreted</location>
    </subcellularLocation>
</comment>
<keyword evidence="4" id="KW-0732">Signal</keyword>
<dbReference type="PANTHER" id="PTHR45650">
    <property type="entry name" value="GDSL-LIKE LIPASE/ACYLHYDROLASE-RELATED"/>
    <property type="match status" value="1"/>
</dbReference>
<keyword evidence="10" id="KW-1185">Reference proteome</keyword>
<evidence type="ECO:0000256" key="8">
    <source>
        <dbReference type="SAM" id="MobiDB-lite"/>
    </source>
</evidence>
<evidence type="ECO:0000256" key="4">
    <source>
        <dbReference type="ARBA" id="ARBA00022729"/>
    </source>
</evidence>
<feature type="region of interest" description="Disordered" evidence="8">
    <location>
        <begin position="1"/>
        <end position="49"/>
    </location>
</feature>
<keyword evidence="7" id="KW-0443">Lipid metabolism</keyword>
<evidence type="ECO:0000313" key="10">
    <source>
        <dbReference type="Proteomes" id="UP001058974"/>
    </source>
</evidence>
<dbReference type="GO" id="GO:0016787">
    <property type="term" value="F:hydrolase activity"/>
    <property type="evidence" value="ECO:0007669"/>
    <property type="project" value="UniProtKB-KW"/>
</dbReference>
<evidence type="ECO:0000256" key="3">
    <source>
        <dbReference type="ARBA" id="ARBA00022525"/>
    </source>
</evidence>
<protein>
    <submittedName>
        <fullName evidence="9">Uncharacterized protein</fullName>
    </submittedName>
</protein>
<evidence type="ECO:0000256" key="2">
    <source>
        <dbReference type="ARBA" id="ARBA00008668"/>
    </source>
</evidence>
<organism evidence="9 10">
    <name type="scientific">Pisum sativum</name>
    <name type="common">Garden pea</name>
    <name type="synonym">Lathyrus oleraceus</name>
    <dbReference type="NCBI Taxonomy" id="3888"/>
    <lineage>
        <taxon>Eukaryota</taxon>
        <taxon>Viridiplantae</taxon>
        <taxon>Streptophyta</taxon>
        <taxon>Embryophyta</taxon>
        <taxon>Tracheophyta</taxon>
        <taxon>Spermatophyta</taxon>
        <taxon>Magnoliopsida</taxon>
        <taxon>eudicotyledons</taxon>
        <taxon>Gunneridae</taxon>
        <taxon>Pentapetalae</taxon>
        <taxon>rosids</taxon>
        <taxon>fabids</taxon>
        <taxon>Fabales</taxon>
        <taxon>Fabaceae</taxon>
        <taxon>Papilionoideae</taxon>
        <taxon>50 kb inversion clade</taxon>
        <taxon>NPAAA clade</taxon>
        <taxon>Hologalegina</taxon>
        <taxon>IRL clade</taxon>
        <taxon>Fabeae</taxon>
        <taxon>Lathyrus</taxon>
    </lineage>
</organism>
<evidence type="ECO:0000256" key="7">
    <source>
        <dbReference type="ARBA" id="ARBA00023098"/>
    </source>
</evidence>
<dbReference type="InterPro" id="IPR036514">
    <property type="entry name" value="SGNH_hydro_sf"/>
</dbReference>
<dbReference type="Gramene" id="Psat05G0544400-T1">
    <property type="protein sequence ID" value="KAI5409977.1"/>
    <property type="gene ID" value="KIW84_055444"/>
</dbReference>
<dbReference type="AlphaFoldDB" id="A0A9D4WXZ2"/>
<gene>
    <name evidence="9" type="ORF">KIW84_055444</name>
</gene>
<evidence type="ECO:0000256" key="6">
    <source>
        <dbReference type="ARBA" id="ARBA00022963"/>
    </source>
</evidence>
<keyword evidence="6" id="KW-0442">Lipid degradation</keyword>
<evidence type="ECO:0000313" key="9">
    <source>
        <dbReference type="EMBL" id="KAI5409977.1"/>
    </source>
</evidence>
<dbReference type="GO" id="GO:0016042">
    <property type="term" value="P:lipid catabolic process"/>
    <property type="evidence" value="ECO:0007669"/>
    <property type="project" value="UniProtKB-KW"/>
</dbReference>
<comment type="caution">
    <text evidence="9">The sequence shown here is derived from an EMBL/GenBank/DDBJ whole genome shotgun (WGS) entry which is preliminary data.</text>
</comment>
<name>A0A9D4WXZ2_PEA</name>
<dbReference type="Gene3D" id="3.40.50.1110">
    <property type="entry name" value="SGNH hydrolase"/>
    <property type="match status" value="1"/>
</dbReference>
<accession>A0A9D4WXZ2</accession>
<dbReference type="InterPro" id="IPR051238">
    <property type="entry name" value="GDSL_esterase/lipase"/>
</dbReference>
<dbReference type="PANTHER" id="PTHR45650:SF3">
    <property type="entry name" value="OS01G0748500 PROTEIN"/>
    <property type="match status" value="1"/>
</dbReference>
<dbReference type="Proteomes" id="UP001058974">
    <property type="component" value="Chromosome 5"/>
</dbReference>
<feature type="compositionally biased region" description="Basic and acidic residues" evidence="8">
    <location>
        <begin position="13"/>
        <end position="29"/>
    </location>
</feature>
<proteinExistence type="inferred from homology"/>
<comment type="similarity">
    <text evidence="2">Belongs to the 'GDSL' lipolytic enzyme family.</text>
</comment>
<evidence type="ECO:0000256" key="1">
    <source>
        <dbReference type="ARBA" id="ARBA00004613"/>
    </source>
</evidence>
<dbReference type="EMBL" id="JAMSHJ010000005">
    <property type="protein sequence ID" value="KAI5409977.1"/>
    <property type="molecule type" value="Genomic_DNA"/>
</dbReference>